<sequence>MTETRRIATAGLLALIWAGFALFHADQASRLTKPFDSGRLVTVETVVAEVSSETVSTGTPSRPSRGLSQTLMLPDYPDVVFPLDAAIDATGLAGAQARLTMVGDPAAAQRDRRPMDRPVIEVVGVELGDRRLLDHADTLGRYEAAAARHDRQVGLFGVAAVGSALTAAWLARRRIATALRRLR</sequence>
<reference evidence="2" key="1">
    <citation type="submission" date="2021-08" db="EMBL/GenBank/DDBJ databases">
        <authorList>
            <person name="Zhang H."/>
            <person name="Xu M."/>
            <person name="Yu Z."/>
            <person name="Yang L."/>
            <person name="Cai Y."/>
        </authorList>
    </citation>
    <scope>NUCLEOTIDE SEQUENCE</scope>
    <source>
        <strain evidence="2">CHL1</strain>
    </source>
</reference>
<keyword evidence="3" id="KW-1185">Reference proteome</keyword>
<name>A0A9E6UGG7_9HYPH</name>
<dbReference type="EMBL" id="CP081869">
    <property type="protein sequence ID" value="QZN98712.1"/>
    <property type="molecule type" value="Genomic_DNA"/>
</dbReference>
<protein>
    <submittedName>
        <fullName evidence="2">Uncharacterized protein</fullName>
    </submittedName>
</protein>
<evidence type="ECO:0000313" key="3">
    <source>
        <dbReference type="Proteomes" id="UP000825701"/>
    </source>
</evidence>
<evidence type="ECO:0000313" key="2">
    <source>
        <dbReference type="EMBL" id="QZN98712.1"/>
    </source>
</evidence>
<proteinExistence type="predicted"/>
<feature type="transmembrane region" description="Helical" evidence="1">
    <location>
        <begin position="153"/>
        <end position="171"/>
    </location>
</feature>
<keyword evidence="1" id="KW-0472">Membrane</keyword>
<evidence type="ECO:0000256" key="1">
    <source>
        <dbReference type="SAM" id="Phobius"/>
    </source>
</evidence>
<dbReference type="AlphaFoldDB" id="A0A9E6UGG7"/>
<keyword evidence="1" id="KW-0812">Transmembrane</keyword>
<dbReference type="KEGG" id="cmet:K6K41_17145"/>
<gene>
    <name evidence="2" type="ORF">K6K41_17145</name>
</gene>
<accession>A0A9E6UGG7</accession>
<keyword evidence="1" id="KW-1133">Transmembrane helix</keyword>
<dbReference type="RefSeq" id="WP_261401668.1">
    <property type="nucleotide sequence ID" value="NZ_CP081869.1"/>
</dbReference>
<organism evidence="2 3">
    <name type="scientific">Chenggangzhangella methanolivorans</name>
    <dbReference type="NCBI Taxonomy" id="1437009"/>
    <lineage>
        <taxon>Bacteria</taxon>
        <taxon>Pseudomonadati</taxon>
        <taxon>Pseudomonadota</taxon>
        <taxon>Alphaproteobacteria</taxon>
        <taxon>Hyphomicrobiales</taxon>
        <taxon>Methylopilaceae</taxon>
        <taxon>Chenggangzhangella</taxon>
    </lineage>
</organism>
<dbReference type="Proteomes" id="UP000825701">
    <property type="component" value="Chromosome"/>
</dbReference>